<keyword evidence="4" id="KW-0378">Hydrolase</keyword>
<dbReference type="SUPFAM" id="SSF48208">
    <property type="entry name" value="Six-hairpin glycosidases"/>
    <property type="match status" value="1"/>
</dbReference>
<gene>
    <name evidence="4" type="ORF">MNQ99_00310</name>
</gene>
<dbReference type="Gene3D" id="1.50.10.10">
    <property type="match status" value="1"/>
</dbReference>
<dbReference type="EMBL" id="CP093326">
    <property type="protein sequence ID" value="UNK45870.1"/>
    <property type="molecule type" value="Genomic_DNA"/>
</dbReference>
<organism evidence="4 5">
    <name type="scientific">Arthrobacter sulfonylureivorans</name>
    <dbReference type="NCBI Taxonomy" id="2486855"/>
    <lineage>
        <taxon>Bacteria</taxon>
        <taxon>Bacillati</taxon>
        <taxon>Actinomycetota</taxon>
        <taxon>Actinomycetes</taxon>
        <taxon>Micrococcales</taxon>
        <taxon>Micrococcaceae</taxon>
        <taxon>Arthrobacter</taxon>
    </lineage>
</organism>
<keyword evidence="5" id="KW-1185">Reference proteome</keyword>
<dbReference type="InterPro" id="IPR045582">
    <property type="entry name" value="Trehalase-like_N"/>
</dbReference>
<evidence type="ECO:0000256" key="1">
    <source>
        <dbReference type="SAM" id="MobiDB-lite"/>
    </source>
</evidence>
<evidence type="ECO:0000313" key="4">
    <source>
        <dbReference type="EMBL" id="UNK45870.1"/>
    </source>
</evidence>
<dbReference type="Proteomes" id="UP000829069">
    <property type="component" value="Chromosome"/>
</dbReference>
<dbReference type="RefSeq" id="WP_241914025.1">
    <property type="nucleotide sequence ID" value="NZ_CP093326.1"/>
</dbReference>
<sequence length="745" mass="81699">MASPIEDYALISDLHTGVLVSRSGSMDWLCLPRFDSPSVFSALLGGPGHGRWLLAPDGARPQTESPMGAGPEGEQGNVPAEVQPNQPPVSTLEHDEAVSSTPDIHGQSATETAKRAAGTARATREAAQPGDAAREAGQSGDAAGTAVAGASGATSATAESAAGSGTGQSATADAMHHGGVLAAAVHPQTGRHHRPPTAVEAAEEPHAVVVKRTYVVSTFVLQTRWKSSTGEALITEFMPVGDRRASVVRRVEGLSGEMKIRQELIMRFHYGDVVPWVNRVKDEQTGKESIVAIAGPDALVLHGVDLPRAAERRHRGEFTIKAGEKVDYELCWFPSHRTVPPMIDVDAALDETVNFWQNWCSRFPPQGDYNGMVKRSLLVLRAMTHETTGGIVAAPTTSLPESFGGERNWDYRYVWLRDAALTLESMMTHGYETEALQWRNWLLRAVAGDPEDLQIMYGVAGERDLQERIIEHLPGYEGSAPVRVGNGAVCQYQADVIGEVMVALEKLRNLGGTEDHFSWPLQKAMLHYVEKHFDQPDQGIWETRGDRRYFTHSRVMMWAAFDRGVRAVREHGLDGKAVRWAELRDRLREEVMEHGFNREINSFTQCYGGTEVDASLLVLPQVGFLKYDDDLMLGTVARLEQDLVDADGLILRYRTDSGVDGLSPGEHPFLACCFWLVEQYARSGRIGDARDLMDRLMGYANELGLMAEEYDTVNKRMTGNFPQAFSHLALIRAADAINGHAQDAV</sequence>
<dbReference type="InterPro" id="IPR008928">
    <property type="entry name" value="6-hairpin_glycosidase_sf"/>
</dbReference>
<feature type="region of interest" description="Disordered" evidence="1">
    <location>
        <begin position="55"/>
        <end position="148"/>
    </location>
</feature>
<protein>
    <submittedName>
        <fullName evidence="4">Glycoside hydrolase family 15 protein</fullName>
    </submittedName>
</protein>
<reference evidence="4 5" key="1">
    <citation type="submission" date="2022-03" db="EMBL/GenBank/DDBJ databases">
        <title>Isotopic signatures of nitrous oxide derived from detoxification processes.</title>
        <authorList>
            <person name="Behrendt U."/>
            <person name="Buchen C."/>
            <person name="Well R."/>
            <person name="Ulrich A."/>
            <person name="Rohe L."/>
            <person name="Kolb S."/>
            <person name="Schloter M."/>
            <person name="Horn M.A."/>
            <person name="Augustin J."/>
        </authorList>
    </citation>
    <scope>NUCLEOTIDE SEQUENCE [LARGE SCALE GENOMIC DNA]</scope>
    <source>
        <strain evidence="4 5">S4-C24</strain>
    </source>
</reference>
<accession>A0ABY3W6F9</accession>
<proteinExistence type="predicted"/>
<dbReference type="PANTHER" id="PTHR31616">
    <property type="entry name" value="TREHALASE"/>
    <property type="match status" value="1"/>
</dbReference>
<dbReference type="GO" id="GO:0016787">
    <property type="term" value="F:hydrolase activity"/>
    <property type="evidence" value="ECO:0007669"/>
    <property type="project" value="UniProtKB-KW"/>
</dbReference>
<dbReference type="Pfam" id="PF19291">
    <property type="entry name" value="TREH_N"/>
    <property type="match status" value="1"/>
</dbReference>
<dbReference type="Pfam" id="PF00723">
    <property type="entry name" value="Glyco_hydro_15"/>
    <property type="match status" value="1"/>
</dbReference>
<feature type="domain" description="GH15-like" evidence="2">
    <location>
        <begin position="368"/>
        <end position="734"/>
    </location>
</feature>
<name>A0ABY3W6F9_9MICC</name>
<evidence type="ECO:0000259" key="3">
    <source>
        <dbReference type="Pfam" id="PF19291"/>
    </source>
</evidence>
<feature type="compositionally biased region" description="Low complexity" evidence="1">
    <location>
        <begin position="109"/>
        <end position="127"/>
    </location>
</feature>
<evidence type="ECO:0000313" key="5">
    <source>
        <dbReference type="Proteomes" id="UP000829069"/>
    </source>
</evidence>
<feature type="domain" description="Trehalase-like N-terminal" evidence="3">
    <location>
        <begin position="2"/>
        <end position="57"/>
    </location>
</feature>
<dbReference type="InterPro" id="IPR011613">
    <property type="entry name" value="GH15-like"/>
</dbReference>
<dbReference type="InterPro" id="IPR012341">
    <property type="entry name" value="6hp_glycosidase-like_sf"/>
</dbReference>
<evidence type="ECO:0000259" key="2">
    <source>
        <dbReference type="Pfam" id="PF00723"/>
    </source>
</evidence>
<feature type="compositionally biased region" description="Low complexity" evidence="1">
    <location>
        <begin position="139"/>
        <end position="148"/>
    </location>
</feature>
<dbReference type="PANTHER" id="PTHR31616:SF0">
    <property type="entry name" value="GLUCAN 1,4-ALPHA-GLUCOSIDASE"/>
    <property type="match status" value="1"/>
</dbReference>